<dbReference type="STRING" id="571932.SAMN05421743_10312"/>
<dbReference type="CDD" id="cd05828">
    <property type="entry name" value="Sortase_D_1"/>
    <property type="match status" value="1"/>
</dbReference>
<dbReference type="InterPro" id="IPR005754">
    <property type="entry name" value="Sortase"/>
</dbReference>
<organism evidence="3 4">
    <name type="scientific">Thalassobacillus cyri</name>
    <dbReference type="NCBI Taxonomy" id="571932"/>
    <lineage>
        <taxon>Bacteria</taxon>
        <taxon>Bacillati</taxon>
        <taxon>Bacillota</taxon>
        <taxon>Bacilli</taxon>
        <taxon>Bacillales</taxon>
        <taxon>Bacillaceae</taxon>
        <taxon>Thalassobacillus</taxon>
    </lineage>
</organism>
<dbReference type="Pfam" id="PF04203">
    <property type="entry name" value="Sortase"/>
    <property type="match status" value="1"/>
</dbReference>
<evidence type="ECO:0000256" key="1">
    <source>
        <dbReference type="ARBA" id="ARBA00022801"/>
    </source>
</evidence>
<dbReference type="RefSeq" id="WP_093042763.1">
    <property type="nucleotide sequence ID" value="NZ_FNQR01000003.1"/>
</dbReference>
<evidence type="ECO:0000313" key="3">
    <source>
        <dbReference type="EMBL" id="SEA14449.1"/>
    </source>
</evidence>
<gene>
    <name evidence="3" type="ORF">SAMN05421743_10312</name>
</gene>
<protein>
    <submittedName>
        <fullName evidence="3">Sortase A</fullName>
    </submittedName>
</protein>
<dbReference type="AlphaFoldDB" id="A0A1H3YSB6"/>
<dbReference type="InterPro" id="IPR041999">
    <property type="entry name" value="Sortase_D_1"/>
</dbReference>
<sequence>MKKLGILLLITGLVIIAWSGYSWWEQTQAVTNNAEELHQQYENWDDTAYQQQLTAIDDKQKYHTKSYQHGDSVGKLDIPRIGSQYDVYWGTGADTLKKGVGMYDSKWTVAPDNPGHVVLSGHRDTVFRQLDKVKEGDHLYVNFEEMTYDYQIRKTWITNEEDRSVIVDKNKPTLTLTTCYPFDFVGSAPDRYIVQAELVSVDKNG</sequence>
<keyword evidence="1" id="KW-0378">Hydrolase</keyword>
<dbReference type="Proteomes" id="UP000198584">
    <property type="component" value="Unassembled WGS sequence"/>
</dbReference>
<feature type="active site" description="Acyl-thioester intermediate" evidence="2">
    <location>
        <position position="179"/>
    </location>
</feature>
<keyword evidence="4" id="KW-1185">Reference proteome</keyword>
<dbReference type="NCBIfam" id="TIGR01076">
    <property type="entry name" value="sortase_fam"/>
    <property type="match status" value="1"/>
</dbReference>
<dbReference type="Gene3D" id="2.40.260.10">
    <property type="entry name" value="Sortase"/>
    <property type="match status" value="1"/>
</dbReference>
<dbReference type="GO" id="GO:0016787">
    <property type="term" value="F:hydrolase activity"/>
    <property type="evidence" value="ECO:0007669"/>
    <property type="project" value="UniProtKB-KW"/>
</dbReference>
<dbReference type="NCBIfam" id="NF033746">
    <property type="entry name" value="class_D_sortase"/>
    <property type="match status" value="1"/>
</dbReference>
<dbReference type="SUPFAM" id="SSF63817">
    <property type="entry name" value="Sortase"/>
    <property type="match status" value="1"/>
</dbReference>
<name>A0A1H3YSB6_9BACI</name>
<proteinExistence type="predicted"/>
<evidence type="ECO:0000313" key="4">
    <source>
        <dbReference type="Proteomes" id="UP000198584"/>
    </source>
</evidence>
<dbReference type="InterPro" id="IPR023365">
    <property type="entry name" value="Sortase_dom-sf"/>
</dbReference>
<feature type="active site" description="Proton donor/acceptor" evidence="2">
    <location>
        <position position="122"/>
    </location>
</feature>
<reference evidence="3 4" key="1">
    <citation type="submission" date="2016-10" db="EMBL/GenBank/DDBJ databases">
        <authorList>
            <person name="de Groot N.N."/>
        </authorList>
    </citation>
    <scope>NUCLEOTIDE SEQUENCE [LARGE SCALE GENOMIC DNA]</scope>
    <source>
        <strain evidence="3 4">CCM7597</strain>
    </source>
</reference>
<dbReference type="EMBL" id="FNQR01000003">
    <property type="protein sequence ID" value="SEA14449.1"/>
    <property type="molecule type" value="Genomic_DNA"/>
</dbReference>
<evidence type="ECO:0000256" key="2">
    <source>
        <dbReference type="PIRSR" id="PIRSR605754-1"/>
    </source>
</evidence>
<dbReference type="InterPro" id="IPR053525">
    <property type="entry name" value="Sortase_D"/>
</dbReference>
<accession>A0A1H3YSB6</accession>
<dbReference type="OrthoDB" id="165822at2"/>